<organism evidence="3 4">
    <name type="scientific">Methylobacterium tardum</name>
    <dbReference type="NCBI Taxonomy" id="374432"/>
    <lineage>
        <taxon>Bacteria</taxon>
        <taxon>Pseudomonadati</taxon>
        <taxon>Pseudomonadota</taxon>
        <taxon>Alphaproteobacteria</taxon>
        <taxon>Hyphomicrobiales</taxon>
        <taxon>Methylobacteriaceae</taxon>
        <taxon>Methylobacterium</taxon>
    </lineage>
</organism>
<dbReference type="Proteomes" id="UP001157440">
    <property type="component" value="Unassembled WGS sequence"/>
</dbReference>
<keyword evidence="1" id="KW-0732">Signal</keyword>
<proteinExistence type="predicted"/>
<evidence type="ECO:0000256" key="1">
    <source>
        <dbReference type="SAM" id="SignalP"/>
    </source>
</evidence>
<protein>
    <recommendedName>
        <fullName evidence="2">Lysozyme inhibitor LprI-like N-terminal domain-containing protein</fullName>
    </recommendedName>
</protein>
<feature type="signal peptide" evidence="1">
    <location>
        <begin position="1"/>
        <end position="21"/>
    </location>
</feature>
<dbReference type="Pfam" id="PF07007">
    <property type="entry name" value="LprI"/>
    <property type="match status" value="1"/>
</dbReference>
<dbReference type="InterPro" id="IPR009739">
    <property type="entry name" value="LprI-like_N"/>
</dbReference>
<accession>A0AA37TCH6</accession>
<feature type="domain" description="Lysozyme inhibitor LprI-like N-terminal" evidence="2">
    <location>
        <begin position="28"/>
        <end position="114"/>
    </location>
</feature>
<dbReference type="AlphaFoldDB" id="A0AA37TCH6"/>
<dbReference type="RefSeq" id="WP_238196536.1">
    <property type="nucleotide sequence ID" value="NZ_BPQZ01000011.1"/>
</dbReference>
<feature type="chain" id="PRO_5041368423" description="Lysozyme inhibitor LprI-like N-terminal domain-containing protein" evidence="1">
    <location>
        <begin position="22"/>
        <end position="133"/>
    </location>
</feature>
<dbReference type="EMBL" id="BSPL01000016">
    <property type="protein sequence ID" value="GLS70655.1"/>
    <property type="molecule type" value="Genomic_DNA"/>
</dbReference>
<evidence type="ECO:0000313" key="3">
    <source>
        <dbReference type="EMBL" id="GLS70655.1"/>
    </source>
</evidence>
<gene>
    <name evidence="3" type="ORF">GCM10007890_26680</name>
</gene>
<evidence type="ECO:0000259" key="2">
    <source>
        <dbReference type="Pfam" id="PF07007"/>
    </source>
</evidence>
<keyword evidence="4" id="KW-1185">Reference proteome</keyword>
<comment type="caution">
    <text evidence="3">The sequence shown here is derived from an EMBL/GenBank/DDBJ whole genome shotgun (WGS) entry which is preliminary data.</text>
</comment>
<reference evidence="4" key="1">
    <citation type="journal article" date="2019" name="Int. J. Syst. Evol. Microbiol.">
        <title>The Global Catalogue of Microorganisms (GCM) 10K type strain sequencing project: providing services to taxonomists for standard genome sequencing and annotation.</title>
        <authorList>
            <consortium name="The Broad Institute Genomics Platform"/>
            <consortium name="The Broad Institute Genome Sequencing Center for Infectious Disease"/>
            <person name="Wu L."/>
            <person name="Ma J."/>
        </authorList>
    </citation>
    <scope>NUCLEOTIDE SEQUENCE [LARGE SCALE GENOMIC DNA]</scope>
    <source>
        <strain evidence="4">NBRC 103632</strain>
    </source>
</reference>
<dbReference type="PANTHER" id="PTHR39176:SF1">
    <property type="entry name" value="PERIPLASMIC PROTEIN"/>
    <property type="match status" value="1"/>
</dbReference>
<sequence>MKRRLFVGLTAFLITAGPATADDPCTGATQMDLNACAGAAYDRADATMNQAYTRLMKQISPRAKDGLRVAQKAWLPFRDASCALEAMGVEGGSMQPQVRADCLARVTAARTSVLNGYLTCSEGDVSCVGRFSE</sequence>
<evidence type="ECO:0000313" key="4">
    <source>
        <dbReference type="Proteomes" id="UP001157440"/>
    </source>
</evidence>
<dbReference type="Gene3D" id="1.20.1270.180">
    <property type="match status" value="1"/>
</dbReference>
<name>A0AA37TCH6_9HYPH</name>
<dbReference type="PANTHER" id="PTHR39176">
    <property type="entry name" value="PERIPLASMIC PROTEIN-RELATED"/>
    <property type="match status" value="1"/>
</dbReference>